<keyword evidence="2" id="KW-0805">Transcription regulation</keyword>
<dbReference type="eggNOG" id="COG0583">
    <property type="taxonomic scope" value="Bacteria"/>
</dbReference>
<dbReference type="InterPro" id="IPR005119">
    <property type="entry name" value="LysR_subst-bd"/>
</dbReference>
<dbReference type="InterPro" id="IPR036388">
    <property type="entry name" value="WH-like_DNA-bd_sf"/>
</dbReference>
<dbReference type="InterPro" id="IPR036390">
    <property type="entry name" value="WH_DNA-bd_sf"/>
</dbReference>
<gene>
    <name evidence="6" type="ORF">PPSIR1_08297</name>
</gene>
<dbReference type="InterPro" id="IPR058163">
    <property type="entry name" value="LysR-type_TF_proteobact-type"/>
</dbReference>
<dbReference type="AlphaFoldDB" id="A6GE34"/>
<organism evidence="6 7">
    <name type="scientific">Plesiocystis pacifica SIR-1</name>
    <dbReference type="NCBI Taxonomy" id="391625"/>
    <lineage>
        <taxon>Bacteria</taxon>
        <taxon>Pseudomonadati</taxon>
        <taxon>Myxococcota</taxon>
        <taxon>Polyangia</taxon>
        <taxon>Nannocystales</taxon>
        <taxon>Nannocystaceae</taxon>
        <taxon>Plesiocystis</taxon>
    </lineage>
</organism>
<dbReference type="GO" id="GO:0003700">
    <property type="term" value="F:DNA-binding transcription factor activity"/>
    <property type="evidence" value="ECO:0007669"/>
    <property type="project" value="InterPro"/>
</dbReference>
<comment type="caution">
    <text evidence="6">The sequence shown here is derived from an EMBL/GenBank/DDBJ whole genome shotgun (WGS) entry which is preliminary data.</text>
</comment>
<evidence type="ECO:0000256" key="2">
    <source>
        <dbReference type="ARBA" id="ARBA00023015"/>
    </source>
</evidence>
<dbReference type="SUPFAM" id="SSF46785">
    <property type="entry name" value="Winged helix' DNA-binding domain"/>
    <property type="match status" value="1"/>
</dbReference>
<comment type="similarity">
    <text evidence="1">Belongs to the LysR transcriptional regulatory family.</text>
</comment>
<evidence type="ECO:0000256" key="1">
    <source>
        <dbReference type="ARBA" id="ARBA00009437"/>
    </source>
</evidence>
<dbReference type="SUPFAM" id="SSF53850">
    <property type="entry name" value="Periplasmic binding protein-like II"/>
    <property type="match status" value="1"/>
</dbReference>
<dbReference type="Proteomes" id="UP000005801">
    <property type="component" value="Unassembled WGS sequence"/>
</dbReference>
<dbReference type="Gene3D" id="3.40.190.290">
    <property type="match status" value="1"/>
</dbReference>
<dbReference type="InterPro" id="IPR000847">
    <property type="entry name" value="LysR_HTH_N"/>
</dbReference>
<reference evidence="6 7" key="1">
    <citation type="submission" date="2007-06" db="EMBL/GenBank/DDBJ databases">
        <authorList>
            <person name="Shimkets L."/>
            <person name="Ferriera S."/>
            <person name="Johnson J."/>
            <person name="Kravitz S."/>
            <person name="Beeson K."/>
            <person name="Sutton G."/>
            <person name="Rogers Y.-H."/>
            <person name="Friedman R."/>
            <person name="Frazier M."/>
            <person name="Venter J.C."/>
        </authorList>
    </citation>
    <scope>NUCLEOTIDE SEQUENCE [LARGE SCALE GENOMIC DNA]</scope>
    <source>
        <strain evidence="6 7">SIR-1</strain>
    </source>
</reference>
<proteinExistence type="inferred from homology"/>
<keyword evidence="4" id="KW-0804">Transcription</keyword>
<dbReference type="GO" id="GO:0003677">
    <property type="term" value="F:DNA binding"/>
    <property type="evidence" value="ECO:0007669"/>
    <property type="project" value="UniProtKB-KW"/>
</dbReference>
<dbReference type="Pfam" id="PF00126">
    <property type="entry name" value="HTH_1"/>
    <property type="match status" value="1"/>
</dbReference>
<sequence>MSDQPALAAELPRLLVFAEVARRRSFSAAAQALGLSRSTVSHHVAALEQALDTRLLERSSRAVRTTSEGERVLAAAEAILAEWVEAREALVDGRTEPRGTLVLTAPDVVAERTLAPVIAAFVRAYPDCAVDLRVTAHNLDLIRDHIDLAIRAGPLPDSELGARLLVETDHILLAAPSLIRDGSPRDPSELDRAPWLDHRARRRYASVTRGEQTLPLPARATVVVDSAAALAALAVRGAGFALLPELLVRSELERGELVHVCPGWCALPTLSLHAVIPSPRRRAAKVQRFVAMLVAAFAD</sequence>
<evidence type="ECO:0000313" key="6">
    <source>
        <dbReference type="EMBL" id="EDM75900.1"/>
    </source>
</evidence>
<accession>A6GE34</accession>
<dbReference type="EMBL" id="ABCS01000078">
    <property type="protein sequence ID" value="EDM75900.1"/>
    <property type="molecule type" value="Genomic_DNA"/>
</dbReference>
<dbReference type="CDD" id="cd08422">
    <property type="entry name" value="PBP2_CrgA_like"/>
    <property type="match status" value="1"/>
</dbReference>
<name>A6GE34_9BACT</name>
<keyword evidence="7" id="KW-1185">Reference proteome</keyword>
<dbReference type="RefSeq" id="WP_006974974.1">
    <property type="nucleotide sequence ID" value="NZ_ABCS01000078.1"/>
</dbReference>
<dbReference type="FunFam" id="1.10.10.10:FF:000001">
    <property type="entry name" value="LysR family transcriptional regulator"/>
    <property type="match status" value="1"/>
</dbReference>
<feature type="domain" description="HTH lysR-type" evidence="5">
    <location>
        <begin position="10"/>
        <end position="66"/>
    </location>
</feature>
<evidence type="ECO:0000256" key="4">
    <source>
        <dbReference type="ARBA" id="ARBA00023163"/>
    </source>
</evidence>
<evidence type="ECO:0000313" key="7">
    <source>
        <dbReference type="Proteomes" id="UP000005801"/>
    </source>
</evidence>
<dbReference type="PROSITE" id="PS50931">
    <property type="entry name" value="HTH_LYSR"/>
    <property type="match status" value="1"/>
</dbReference>
<dbReference type="PANTHER" id="PTHR30537:SF5">
    <property type="entry name" value="HTH-TYPE TRANSCRIPTIONAL ACTIVATOR TTDR-RELATED"/>
    <property type="match status" value="1"/>
</dbReference>
<keyword evidence="3" id="KW-0238">DNA-binding</keyword>
<dbReference type="STRING" id="391625.PPSIR1_08297"/>
<dbReference type="Pfam" id="PF03466">
    <property type="entry name" value="LysR_substrate"/>
    <property type="match status" value="1"/>
</dbReference>
<evidence type="ECO:0000259" key="5">
    <source>
        <dbReference type="PROSITE" id="PS50931"/>
    </source>
</evidence>
<dbReference type="Gene3D" id="1.10.10.10">
    <property type="entry name" value="Winged helix-like DNA-binding domain superfamily/Winged helix DNA-binding domain"/>
    <property type="match status" value="1"/>
</dbReference>
<dbReference type="PANTHER" id="PTHR30537">
    <property type="entry name" value="HTH-TYPE TRANSCRIPTIONAL REGULATOR"/>
    <property type="match status" value="1"/>
</dbReference>
<protein>
    <submittedName>
        <fullName evidence="6">LysR family transcriptional regulatory protein</fullName>
    </submittedName>
</protein>
<dbReference type="OrthoDB" id="5416547at2"/>
<evidence type="ECO:0000256" key="3">
    <source>
        <dbReference type="ARBA" id="ARBA00023125"/>
    </source>
</evidence>